<sequence>MAGAARVIRRPGHLANAWPVVADVAAALARVRALSTAPDDSSDASLDLSLAAANVGRAGGDGGRFASALDAGVQVATDTSGPIDRARLLDLVALAGWRSGVLRLRDDALARLDMLRRSPARVGAAAVLGLEASDLDAFADRQRTDRFWWPGRARQRGYVASFGGFLGLDGPWQAPPDEWRALDVPGAFAVHAGDGWWRLDADVWGSALVRLASEPEASGALDPNVQIVCRPDSYLAWIHVRDAM</sequence>
<keyword evidence="2" id="KW-1185">Reference proteome</keyword>
<gene>
    <name evidence="1" type="ORF">ET445_08555</name>
</gene>
<dbReference type="EMBL" id="CP035491">
    <property type="protein sequence ID" value="QAY73387.1"/>
    <property type="molecule type" value="Genomic_DNA"/>
</dbReference>
<dbReference type="KEGG" id="agf:ET445_08555"/>
<name>A0A4P6FHJ6_9MICO</name>
<organism evidence="1 2">
    <name type="scientific">Agromyces protaetiae</name>
    <dbReference type="NCBI Taxonomy" id="2509455"/>
    <lineage>
        <taxon>Bacteria</taxon>
        <taxon>Bacillati</taxon>
        <taxon>Actinomycetota</taxon>
        <taxon>Actinomycetes</taxon>
        <taxon>Micrococcales</taxon>
        <taxon>Microbacteriaceae</taxon>
        <taxon>Agromyces</taxon>
    </lineage>
</organism>
<dbReference type="OrthoDB" id="4617508at2"/>
<dbReference type="Proteomes" id="UP000291259">
    <property type="component" value="Chromosome"/>
</dbReference>
<protein>
    <submittedName>
        <fullName evidence="1">Potassium transporter Kef</fullName>
    </submittedName>
</protein>
<dbReference type="AlphaFoldDB" id="A0A4P6FHJ6"/>
<proteinExistence type="predicted"/>
<evidence type="ECO:0000313" key="2">
    <source>
        <dbReference type="Proteomes" id="UP000291259"/>
    </source>
</evidence>
<accession>A0A4P6FHJ6</accession>
<evidence type="ECO:0000313" key="1">
    <source>
        <dbReference type="EMBL" id="QAY73387.1"/>
    </source>
</evidence>
<reference evidence="1 2" key="1">
    <citation type="submission" date="2019-01" db="EMBL/GenBank/DDBJ databases">
        <title>Genome sequencing of strain FW100M-8.</title>
        <authorList>
            <person name="Heo J."/>
            <person name="Kim S.-J."/>
            <person name="Kim J.-S."/>
            <person name="Hong S.-B."/>
            <person name="Kwon S.-W."/>
        </authorList>
    </citation>
    <scope>NUCLEOTIDE SEQUENCE [LARGE SCALE GENOMIC DNA]</scope>
    <source>
        <strain evidence="1 2">FW100M-8</strain>
    </source>
</reference>